<sequence length="61" mass="6702">MSVRRETAADDCARTVGLMAALGDSLPPDREPDQFEQTVARALYANRCDQPPAGHTYPRRG</sequence>
<name>A0A250VDZ1_STROL</name>
<accession>A0A250VDZ1</accession>
<dbReference type="EMBL" id="BDQI01000007">
    <property type="protein sequence ID" value="GAX52397.1"/>
    <property type="molecule type" value="Genomic_DNA"/>
</dbReference>
<comment type="caution">
    <text evidence="1">The sequence shown here is derived from an EMBL/GenBank/DDBJ whole genome shotgun (WGS) entry which is preliminary data.</text>
</comment>
<organism evidence="1 2">
    <name type="scientific">Streptomyces olivochromogenes</name>
    <dbReference type="NCBI Taxonomy" id="1963"/>
    <lineage>
        <taxon>Bacteria</taxon>
        <taxon>Bacillati</taxon>
        <taxon>Actinomycetota</taxon>
        <taxon>Actinomycetes</taxon>
        <taxon>Kitasatosporales</taxon>
        <taxon>Streptomycetaceae</taxon>
        <taxon>Streptomyces</taxon>
    </lineage>
</organism>
<evidence type="ECO:0000313" key="2">
    <source>
        <dbReference type="Proteomes" id="UP000217446"/>
    </source>
</evidence>
<protein>
    <submittedName>
        <fullName evidence="1">Uncharacterized protein</fullName>
    </submittedName>
</protein>
<dbReference type="RefSeq" id="WP_067367270.1">
    <property type="nucleotide sequence ID" value="NZ_BDQI01000007.1"/>
</dbReference>
<dbReference type="AlphaFoldDB" id="A0A250VDZ1"/>
<reference evidence="2" key="1">
    <citation type="submission" date="2017-05" db="EMBL/GenBank/DDBJ databases">
        <title>Streptomyces olivochromogenes NBRC 3561 whole genome shotgun sequence.</title>
        <authorList>
            <person name="Dohra H."/>
            <person name="Kodani S."/>
        </authorList>
    </citation>
    <scope>NUCLEOTIDE SEQUENCE [LARGE SCALE GENOMIC DNA]</scope>
    <source>
        <strain evidence="2">NBRC 3561</strain>
    </source>
</reference>
<keyword evidence="2" id="KW-1185">Reference proteome</keyword>
<proteinExistence type="predicted"/>
<evidence type="ECO:0000313" key="1">
    <source>
        <dbReference type="EMBL" id="GAX52397.1"/>
    </source>
</evidence>
<gene>
    <name evidence="1" type="ORF">SO3561_03911</name>
</gene>
<dbReference type="STRING" id="1963.AQJ27_14145"/>
<dbReference type="Proteomes" id="UP000217446">
    <property type="component" value="Unassembled WGS sequence"/>
</dbReference>